<evidence type="ECO:0000313" key="3">
    <source>
        <dbReference type="EMBL" id="RRK11444.1"/>
    </source>
</evidence>
<dbReference type="Proteomes" id="UP000283633">
    <property type="component" value="Unassembled WGS sequence"/>
</dbReference>
<sequence>MFKRPEPFLFEHGDQVVILLHAYSGSANDVRLLGRALERANYTVYAPQFRGHATGDPRDILTQGSPAKWWQDTQQAISFMRQKGYTKISIFGLSLGGIFATAALERDPALLGGGTFSSPILPSSTSRVAAMFLQLSRAQLAKRDLLPAQQRAILAQLPAQVAAQLRTIETFTASEVTARLGQLKRPFFIGQGGQDELIDATVAQQLRTRLTEQGLTVDFHWYADSGHVITVNTAHHQLEQDVLTYLKTIFNK</sequence>
<dbReference type="Pfam" id="PF12146">
    <property type="entry name" value="Hydrolase_4"/>
    <property type="match status" value="1"/>
</dbReference>
<feature type="domain" description="Serine aminopeptidase S33" evidence="2">
    <location>
        <begin position="14"/>
        <end position="230"/>
    </location>
</feature>
<proteinExistence type="predicted"/>
<dbReference type="InterPro" id="IPR012354">
    <property type="entry name" value="Esterase_lipase"/>
</dbReference>
<dbReference type="RefSeq" id="WP_125071371.1">
    <property type="nucleotide sequence ID" value="NZ_QWZQ01000005.1"/>
</dbReference>
<dbReference type="AlphaFoldDB" id="A0A3R8J9I6"/>
<name>A0A3R8J9I6_9LACO</name>
<keyword evidence="4" id="KW-1185">Reference proteome</keyword>
<feature type="active site" description="Charge relay system" evidence="1">
    <location>
        <position position="227"/>
    </location>
</feature>
<dbReference type="EMBL" id="QWZQ01000005">
    <property type="protein sequence ID" value="RRK11444.1"/>
    <property type="molecule type" value="Genomic_DNA"/>
</dbReference>
<gene>
    <name evidence="3" type="ORF">D1831_02610</name>
</gene>
<protein>
    <submittedName>
        <fullName evidence="3">Alpha/beta fold hydrolase</fullName>
    </submittedName>
</protein>
<dbReference type="Gene3D" id="3.40.50.1820">
    <property type="entry name" value="alpha/beta hydrolase"/>
    <property type="match status" value="1"/>
</dbReference>
<dbReference type="PIRSF" id="PIRSF017388">
    <property type="entry name" value="Esterase_lipase"/>
    <property type="match status" value="1"/>
</dbReference>
<feature type="active site" description="Charge relay system" evidence="1">
    <location>
        <position position="195"/>
    </location>
</feature>
<accession>A0A3R8J9I6</accession>
<feature type="active site" description="Nucleophile" evidence="1">
    <location>
        <position position="94"/>
    </location>
</feature>
<dbReference type="GO" id="GO:0052689">
    <property type="term" value="F:carboxylic ester hydrolase activity"/>
    <property type="evidence" value="ECO:0007669"/>
    <property type="project" value="InterPro"/>
</dbReference>
<comment type="caution">
    <text evidence="3">The sequence shown here is derived from an EMBL/GenBank/DDBJ whole genome shotgun (WGS) entry which is preliminary data.</text>
</comment>
<dbReference type="OrthoDB" id="9800213at2"/>
<dbReference type="InterPro" id="IPR029058">
    <property type="entry name" value="AB_hydrolase_fold"/>
</dbReference>
<dbReference type="SUPFAM" id="SSF53474">
    <property type="entry name" value="alpha/beta-Hydrolases"/>
    <property type="match status" value="1"/>
</dbReference>
<evidence type="ECO:0000256" key="1">
    <source>
        <dbReference type="PIRSR" id="PIRSR017388-1"/>
    </source>
</evidence>
<evidence type="ECO:0000313" key="4">
    <source>
        <dbReference type="Proteomes" id="UP000283633"/>
    </source>
</evidence>
<evidence type="ECO:0000259" key="2">
    <source>
        <dbReference type="Pfam" id="PF12146"/>
    </source>
</evidence>
<dbReference type="InterPro" id="IPR022742">
    <property type="entry name" value="Hydrolase_4"/>
</dbReference>
<organism evidence="3 4">
    <name type="scientific">Lactiplantibacillus garii</name>
    <dbReference type="NCBI Taxonomy" id="2306423"/>
    <lineage>
        <taxon>Bacteria</taxon>
        <taxon>Bacillati</taxon>
        <taxon>Bacillota</taxon>
        <taxon>Bacilli</taxon>
        <taxon>Lactobacillales</taxon>
        <taxon>Lactobacillaceae</taxon>
        <taxon>Lactiplantibacillus</taxon>
    </lineage>
</organism>
<reference evidence="3 4" key="1">
    <citation type="submission" date="2018-08" db="EMBL/GenBank/DDBJ databases">
        <title>Genome Lactobacillus garii FI11369.</title>
        <authorList>
            <person name="Diaz M."/>
            <person name="Narbad A."/>
        </authorList>
    </citation>
    <scope>NUCLEOTIDE SEQUENCE [LARGE SCALE GENOMIC DNA]</scope>
    <source>
        <strain evidence="3 4">FI11369</strain>
    </source>
</reference>
<keyword evidence="3" id="KW-0378">Hydrolase</keyword>